<comment type="similarity">
    <text evidence="1 7 8">Belongs to the acetokinase family.</text>
</comment>
<feature type="binding site" evidence="7">
    <location>
        <position position="7"/>
    </location>
    <ligand>
        <name>Mg(2+)</name>
        <dbReference type="ChEBI" id="CHEBI:18420"/>
    </ligand>
</feature>
<dbReference type="CDD" id="cd24010">
    <property type="entry name" value="ASKHA_NBD_AcK_PK"/>
    <property type="match status" value="1"/>
</dbReference>
<dbReference type="SUPFAM" id="SSF53067">
    <property type="entry name" value="Actin-like ATPase domain"/>
    <property type="match status" value="2"/>
</dbReference>
<feature type="site" description="Transition state stabilizer" evidence="7">
    <location>
        <position position="177"/>
    </location>
</feature>
<gene>
    <name evidence="7" type="primary">ackA</name>
    <name evidence="9" type="ORF">A0Y42_06035</name>
</gene>
<dbReference type="PRINTS" id="PR00471">
    <property type="entry name" value="ACETATEKNASE"/>
</dbReference>
<comment type="catalytic activity">
    <reaction evidence="7">
        <text>acetate + ATP = acetyl phosphate + ADP</text>
        <dbReference type="Rhea" id="RHEA:11352"/>
        <dbReference type="ChEBI" id="CHEBI:22191"/>
        <dbReference type="ChEBI" id="CHEBI:30089"/>
        <dbReference type="ChEBI" id="CHEBI:30616"/>
        <dbReference type="ChEBI" id="CHEBI:456216"/>
        <dbReference type="EC" id="2.7.2.1"/>
    </reaction>
</comment>
<accession>A0A5L8LP04</accession>
<keyword evidence="4 7" id="KW-0418">Kinase</keyword>
<comment type="pathway">
    <text evidence="7">Metabolic intermediate biosynthesis; acetyl-CoA biosynthesis; acetyl-CoA from acetate: step 1/2.</text>
</comment>
<dbReference type="EMBL" id="AACKMK010000007">
    <property type="protein sequence ID" value="EAK9940375.1"/>
    <property type="molecule type" value="Genomic_DNA"/>
</dbReference>
<dbReference type="PROSITE" id="PS01076">
    <property type="entry name" value="ACETATE_KINASE_2"/>
    <property type="match status" value="1"/>
</dbReference>
<feature type="binding site" evidence="7">
    <location>
        <begin position="279"/>
        <end position="281"/>
    </location>
    <ligand>
        <name>ATP</name>
        <dbReference type="ChEBI" id="CHEBI:30616"/>
    </ligand>
</feature>
<dbReference type="InterPro" id="IPR004372">
    <property type="entry name" value="Ac/propionate_kinase"/>
</dbReference>
<dbReference type="EC" id="2.7.2.1" evidence="7"/>
<dbReference type="InterPro" id="IPR043129">
    <property type="entry name" value="ATPase_NBD"/>
</dbReference>
<dbReference type="GO" id="GO:0000287">
    <property type="term" value="F:magnesium ion binding"/>
    <property type="evidence" value="ECO:0007669"/>
    <property type="project" value="UniProtKB-UniRule"/>
</dbReference>
<evidence type="ECO:0000256" key="1">
    <source>
        <dbReference type="ARBA" id="ARBA00008748"/>
    </source>
</evidence>
<dbReference type="PROSITE" id="PS01075">
    <property type="entry name" value="ACETATE_KINASE_1"/>
    <property type="match status" value="1"/>
</dbReference>
<evidence type="ECO:0000256" key="8">
    <source>
        <dbReference type="RuleBase" id="RU003835"/>
    </source>
</evidence>
<dbReference type="Gene3D" id="3.30.420.40">
    <property type="match status" value="2"/>
</dbReference>
<dbReference type="GO" id="GO:0008776">
    <property type="term" value="F:acetate kinase activity"/>
    <property type="evidence" value="ECO:0007669"/>
    <property type="project" value="UniProtKB-UniRule"/>
</dbReference>
<evidence type="ECO:0000256" key="7">
    <source>
        <dbReference type="HAMAP-Rule" id="MF_00020"/>
    </source>
</evidence>
<dbReference type="GO" id="GO:0005737">
    <property type="term" value="C:cytoplasm"/>
    <property type="evidence" value="ECO:0007669"/>
    <property type="project" value="UniProtKB-SubCell"/>
</dbReference>
<evidence type="ECO:0000256" key="2">
    <source>
        <dbReference type="ARBA" id="ARBA00022679"/>
    </source>
</evidence>
<feature type="active site" description="Proton donor/acceptor" evidence="7">
    <location>
        <position position="145"/>
    </location>
</feature>
<feature type="binding site" evidence="7">
    <location>
        <position position="88"/>
    </location>
    <ligand>
        <name>substrate</name>
    </ligand>
</feature>
<keyword evidence="7" id="KW-0479">Metal-binding</keyword>
<dbReference type="NCBIfam" id="TIGR00016">
    <property type="entry name" value="ackA"/>
    <property type="match status" value="1"/>
</dbReference>
<keyword evidence="7" id="KW-0963">Cytoplasm</keyword>
<sequence>MKILVLNSGSSSIKFKLFEKDEALASGLVEKIGEQSSKIELKDLKSGQKYKKELAIKDHEQGIELVNELFAQSGILHDLNELDGCGHRIVHGGPNLTKHCLVDEEILKEIDRVAHIAPLHNPAHLIGIKTMIKAAPKVPNVTVFDTAFHQSMPDYAYMYALPYEFYEKHQVRKYGFHGTSHSYVSKQAAHILGKDINKFNAISAHLGNGASVCAIENGKCVDTSMGFTPLEGLIMGTRCGDIDPAVLPFLAKELNLNPSDLDTMMNKKSGVYGICGFNDFRDIEAQIEQNNEKARLALDMFCYRLSKYIGSYFAILPRVDALIFTAGIGENDDIVRAKVCQRLAHLGFDIDLDKNVQLRNGEISKKDSKIKILIVPTEEELEIAKITTELIKNKQP</sequence>
<dbReference type="Pfam" id="PF00871">
    <property type="entry name" value="Acetate_kinase"/>
    <property type="match status" value="1"/>
</dbReference>
<evidence type="ECO:0000256" key="3">
    <source>
        <dbReference type="ARBA" id="ARBA00022741"/>
    </source>
</evidence>
<proteinExistence type="inferred from homology"/>
<dbReference type="PIRSF" id="PIRSF000722">
    <property type="entry name" value="Acetate_prop_kin"/>
    <property type="match status" value="1"/>
</dbReference>
<evidence type="ECO:0000256" key="4">
    <source>
        <dbReference type="ARBA" id="ARBA00022777"/>
    </source>
</evidence>
<reference evidence="9" key="1">
    <citation type="submission" date="2018-05" db="EMBL/GenBank/DDBJ databases">
        <authorList>
            <consortium name="PulseNet: The National Subtyping Network for Foodborne Disease Surveillance"/>
            <person name="Tarr C.L."/>
            <person name="Trees E."/>
            <person name="Katz L.S."/>
            <person name="Carleton-Romer H.A."/>
            <person name="Stroika S."/>
            <person name="Kucerova Z."/>
            <person name="Roache K.F."/>
            <person name="Sabol A.L."/>
            <person name="Besser J."/>
            <person name="Gerner-Smidt P."/>
        </authorList>
    </citation>
    <scope>NUCLEOTIDE SEQUENCE</scope>
    <source>
        <strain evidence="9">2008D-7097</strain>
    </source>
</reference>
<dbReference type="InterPro" id="IPR000890">
    <property type="entry name" value="Aliphatic_acid_kin_short-chain"/>
</dbReference>
<keyword evidence="3 7" id="KW-0547">Nucleotide-binding</keyword>
<dbReference type="GO" id="GO:0005524">
    <property type="term" value="F:ATP binding"/>
    <property type="evidence" value="ECO:0007669"/>
    <property type="project" value="UniProtKB-KW"/>
</dbReference>
<dbReference type="HAMAP" id="MF_00020">
    <property type="entry name" value="Acetate_kinase"/>
    <property type="match status" value="1"/>
</dbReference>
<evidence type="ECO:0000313" key="9">
    <source>
        <dbReference type="EMBL" id="EAK9940375.1"/>
    </source>
</evidence>
<keyword evidence="2 7" id="KW-0808">Transferase</keyword>
<comment type="subunit">
    <text evidence="7">Homodimer.</text>
</comment>
<dbReference type="GO" id="GO:0006085">
    <property type="term" value="P:acetyl-CoA biosynthetic process"/>
    <property type="evidence" value="ECO:0007669"/>
    <property type="project" value="UniProtKB-UniRule"/>
</dbReference>
<keyword evidence="5 7" id="KW-0067">ATP-binding</keyword>
<feature type="binding site" evidence="7">
    <location>
        <begin position="327"/>
        <end position="331"/>
    </location>
    <ligand>
        <name>ATP</name>
        <dbReference type="ChEBI" id="CHEBI:30616"/>
    </ligand>
</feature>
<dbReference type="GO" id="GO:0006083">
    <property type="term" value="P:acetate metabolic process"/>
    <property type="evidence" value="ECO:0007669"/>
    <property type="project" value="TreeGrafter"/>
</dbReference>
<comment type="subcellular location">
    <subcellularLocation>
        <location evidence="7">Cytoplasm</location>
    </subcellularLocation>
</comment>
<evidence type="ECO:0000256" key="5">
    <source>
        <dbReference type="ARBA" id="ARBA00022840"/>
    </source>
</evidence>
<feature type="binding site" evidence="7">
    <location>
        <begin position="205"/>
        <end position="209"/>
    </location>
    <ligand>
        <name>ATP</name>
        <dbReference type="ChEBI" id="CHEBI:30616"/>
    </ligand>
</feature>
<comment type="function">
    <text evidence="7">Catalyzes the formation of acetyl phosphate from acetate and ATP. Can also catalyze the reverse reaction.</text>
</comment>
<organism evidence="9">
    <name type="scientific">Campylobacter lari</name>
    <dbReference type="NCBI Taxonomy" id="201"/>
    <lineage>
        <taxon>Bacteria</taxon>
        <taxon>Pseudomonadati</taxon>
        <taxon>Campylobacterota</taxon>
        <taxon>Epsilonproteobacteria</taxon>
        <taxon>Campylobacterales</taxon>
        <taxon>Campylobacteraceae</taxon>
        <taxon>Campylobacter</taxon>
    </lineage>
</organism>
<dbReference type="PANTHER" id="PTHR21060">
    <property type="entry name" value="ACETATE KINASE"/>
    <property type="match status" value="1"/>
</dbReference>
<feature type="site" description="Transition state stabilizer" evidence="7">
    <location>
        <position position="238"/>
    </location>
</feature>
<dbReference type="PANTHER" id="PTHR21060:SF15">
    <property type="entry name" value="ACETATE KINASE-RELATED"/>
    <property type="match status" value="1"/>
</dbReference>
<dbReference type="InterPro" id="IPR023865">
    <property type="entry name" value="Aliphatic_acid_kinase_CS"/>
</dbReference>
<keyword evidence="6 7" id="KW-0460">Magnesium</keyword>
<comment type="caution">
    <text evidence="9">The sequence shown here is derived from an EMBL/GenBank/DDBJ whole genome shotgun (WGS) entry which is preliminary data.</text>
</comment>
<feature type="binding site" evidence="7">
    <location>
        <position position="14"/>
    </location>
    <ligand>
        <name>ATP</name>
        <dbReference type="ChEBI" id="CHEBI:30616"/>
    </ligand>
</feature>
<feature type="binding site" evidence="7">
    <location>
        <position position="379"/>
    </location>
    <ligand>
        <name>Mg(2+)</name>
        <dbReference type="ChEBI" id="CHEBI:18420"/>
    </ligand>
</feature>
<comment type="cofactor">
    <cofactor evidence="7">
        <name>Mg(2+)</name>
        <dbReference type="ChEBI" id="CHEBI:18420"/>
    </cofactor>
    <cofactor evidence="7">
        <name>Mn(2+)</name>
        <dbReference type="ChEBI" id="CHEBI:29035"/>
    </cofactor>
    <text evidence="7">Mg(2+). Can also accept Mn(2+).</text>
</comment>
<protein>
    <recommendedName>
        <fullName evidence="7">Acetate kinase</fullName>
        <ecNumber evidence="7">2.7.2.1</ecNumber>
    </recommendedName>
    <alternativeName>
        <fullName evidence="7">Acetokinase</fullName>
    </alternativeName>
</protein>
<evidence type="ECO:0000256" key="6">
    <source>
        <dbReference type="ARBA" id="ARBA00022842"/>
    </source>
</evidence>
<dbReference type="UniPathway" id="UPA00340">
    <property type="reaction ID" value="UER00458"/>
</dbReference>
<name>A0A5L8LP04_CAMLA</name>
<dbReference type="AlphaFoldDB" id="A0A5L8LP04"/>